<feature type="region of interest" description="Disordered" evidence="1">
    <location>
        <begin position="303"/>
        <end position="437"/>
    </location>
</feature>
<dbReference type="Gene3D" id="2.60.200.10">
    <property type="match status" value="1"/>
</dbReference>
<dbReference type="PANTHER" id="PTHR22742">
    <property type="entry name" value="EXPANSION, ISOFORM A-RELATED"/>
    <property type="match status" value="1"/>
</dbReference>
<dbReference type="InterPro" id="IPR001132">
    <property type="entry name" value="SMAD_dom_Dwarfin-type"/>
</dbReference>
<dbReference type="PROSITE" id="PS51076">
    <property type="entry name" value="MH2"/>
    <property type="match status" value="1"/>
</dbReference>
<dbReference type="GO" id="GO:0051239">
    <property type="term" value="P:regulation of multicellular organismal process"/>
    <property type="evidence" value="ECO:0007669"/>
    <property type="project" value="UniProtKB-ARBA"/>
</dbReference>
<name>A0A6A4W949_AMPAM</name>
<dbReference type="SMART" id="SM00524">
    <property type="entry name" value="DWB"/>
    <property type="match status" value="1"/>
</dbReference>
<evidence type="ECO:0000313" key="4">
    <source>
        <dbReference type="Proteomes" id="UP000440578"/>
    </source>
</evidence>
<accession>A0A6A4W949</accession>
<evidence type="ECO:0000256" key="1">
    <source>
        <dbReference type="SAM" id="MobiDB-lite"/>
    </source>
</evidence>
<sequence length="470" mass="53207">MAARNARPHPPYEEIEEGPYSSRPRRGAEGREEQTYDFLPIHRPGNGKRNGTNEMVSRRRILSRSRDDLNLEAAYQEEEDDVWYKKEKLYSDHIREVLAKWDSIDDEIWAKIIVFERNRRVAKAYARVGVLTIHGSDVGFDGSKIGLCGFDNPLRDPKIDEVKRYIGAGVKVKMDNEGNLMVKRLAKSNVYVRYATGENAVGSDILKLPQAALEANKGLALFDLKKFHQNVNRELKRQYPDRTRLETQCMTSLAFVKNDDDLLNCPCWVLIINIVALDMLKGKLMPTSIPPTVANPVVQNGARNRIPIPDEDPYSLAGSGGGSGGSSGSSGKPSRERPPKLPPRDTDSRNGRREDYTDDTDDMEQPPMQNGGGVSGLRARLQSSRSKNKKERKKGDELYYGGFQARIPNFAKSKHPREDPRDPRAFMPAPHGMPVPHPAMWHTRSYESGMAVDREWEIYYRHQQGRPPVK</sequence>
<dbReference type="FunFam" id="2.60.200.10:FF:000006">
    <property type="entry name" value="Expansion, isoform A"/>
    <property type="match status" value="1"/>
</dbReference>
<dbReference type="GO" id="GO:0009791">
    <property type="term" value="P:post-embryonic development"/>
    <property type="evidence" value="ECO:0007669"/>
    <property type="project" value="UniProtKB-ARBA"/>
</dbReference>
<organism evidence="3 4">
    <name type="scientific">Amphibalanus amphitrite</name>
    <name type="common">Striped barnacle</name>
    <name type="synonym">Balanus amphitrite</name>
    <dbReference type="NCBI Taxonomy" id="1232801"/>
    <lineage>
        <taxon>Eukaryota</taxon>
        <taxon>Metazoa</taxon>
        <taxon>Ecdysozoa</taxon>
        <taxon>Arthropoda</taxon>
        <taxon>Crustacea</taxon>
        <taxon>Multicrustacea</taxon>
        <taxon>Cirripedia</taxon>
        <taxon>Thoracica</taxon>
        <taxon>Thoracicalcarea</taxon>
        <taxon>Balanomorpha</taxon>
        <taxon>Balanoidea</taxon>
        <taxon>Balanidae</taxon>
        <taxon>Amphibalaninae</taxon>
        <taxon>Amphibalanus</taxon>
    </lineage>
</organism>
<dbReference type="InterPro" id="IPR017855">
    <property type="entry name" value="SMAD-like_dom_sf"/>
</dbReference>
<feature type="compositionally biased region" description="Gly residues" evidence="1">
    <location>
        <begin position="318"/>
        <end position="328"/>
    </location>
</feature>
<comment type="caution">
    <text evidence="3">The sequence shown here is derived from an EMBL/GenBank/DDBJ whole genome shotgun (WGS) entry which is preliminary data.</text>
</comment>
<dbReference type="GO" id="GO:0050793">
    <property type="term" value="P:regulation of developmental process"/>
    <property type="evidence" value="ECO:0007669"/>
    <property type="project" value="UniProtKB-ARBA"/>
</dbReference>
<keyword evidence="4" id="KW-1185">Reference proteome</keyword>
<feature type="region of interest" description="Disordered" evidence="1">
    <location>
        <begin position="1"/>
        <end position="54"/>
    </location>
</feature>
<protein>
    <submittedName>
        <fullName evidence="3">Dwarfin sma-2</fullName>
    </submittedName>
</protein>
<dbReference type="AlphaFoldDB" id="A0A6A4W949"/>
<dbReference type="SUPFAM" id="SSF49879">
    <property type="entry name" value="SMAD/FHA domain"/>
    <property type="match status" value="1"/>
</dbReference>
<dbReference type="GO" id="GO:0006355">
    <property type="term" value="P:regulation of DNA-templated transcription"/>
    <property type="evidence" value="ECO:0007669"/>
    <property type="project" value="InterPro"/>
</dbReference>
<proteinExistence type="predicted"/>
<feature type="compositionally biased region" description="Basic and acidic residues" evidence="1">
    <location>
        <begin position="333"/>
        <end position="355"/>
    </location>
</feature>
<dbReference type="EMBL" id="VIIS01001361">
    <property type="protein sequence ID" value="KAF0299473.1"/>
    <property type="molecule type" value="Genomic_DNA"/>
</dbReference>
<dbReference type="Pfam" id="PF03166">
    <property type="entry name" value="MH2"/>
    <property type="match status" value="1"/>
</dbReference>
<evidence type="ECO:0000313" key="3">
    <source>
        <dbReference type="EMBL" id="KAF0299472.1"/>
    </source>
</evidence>
<dbReference type="InterPro" id="IPR008984">
    <property type="entry name" value="SMAD_FHA_dom_sf"/>
</dbReference>
<evidence type="ECO:0000259" key="2">
    <source>
        <dbReference type="PROSITE" id="PS51076"/>
    </source>
</evidence>
<dbReference type="Proteomes" id="UP000440578">
    <property type="component" value="Unassembled WGS sequence"/>
</dbReference>
<dbReference type="EMBL" id="VIIS01001361">
    <property type="protein sequence ID" value="KAF0299472.1"/>
    <property type="molecule type" value="Genomic_DNA"/>
</dbReference>
<reference evidence="3 4" key="1">
    <citation type="submission" date="2019-07" db="EMBL/GenBank/DDBJ databases">
        <title>Draft genome assembly of a fouling barnacle, Amphibalanus amphitrite (Darwin, 1854): The first reference genome for Thecostraca.</title>
        <authorList>
            <person name="Kim W."/>
        </authorList>
    </citation>
    <scope>NUCLEOTIDE SEQUENCE [LARGE SCALE GENOMIC DNA]</scope>
    <source>
        <strain evidence="3">SNU_AA5</strain>
        <tissue evidence="3">Soma without cirri and trophi</tissue>
    </source>
</reference>
<feature type="domain" description="MH2" evidence="2">
    <location>
        <begin position="109"/>
        <end position="298"/>
    </location>
</feature>
<dbReference type="PANTHER" id="PTHR22742:SF2">
    <property type="entry name" value="EXPANSION, ISOFORM A-RELATED"/>
    <property type="match status" value="1"/>
</dbReference>
<dbReference type="OrthoDB" id="5973987at2759"/>
<gene>
    <name evidence="3" type="primary">sma-2_1</name>
    <name evidence="3" type="ORF">FJT64_027757</name>
</gene>